<dbReference type="STRING" id="92487.SAMN02745130_01078"/>
<dbReference type="AlphaFoldDB" id="A0A1T4W5A4"/>
<organism evidence="2 3">
    <name type="scientific">Thiothrix eikelboomii</name>
    <dbReference type="NCBI Taxonomy" id="92487"/>
    <lineage>
        <taxon>Bacteria</taxon>
        <taxon>Pseudomonadati</taxon>
        <taxon>Pseudomonadota</taxon>
        <taxon>Gammaproteobacteria</taxon>
        <taxon>Thiotrichales</taxon>
        <taxon>Thiotrichaceae</taxon>
        <taxon>Thiothrix</taxon>
    </lineage>
</organism>
<evidence type="ECO:0000256" key="1">
    <source>
        <dbReference type="SAM" id="MobiDB-lite"/>
    </source>
</evidence>
<dbReference type="RefSeq" id="WP_200807035.1">
    <property type="nucleotide sequence ID" value="NZ_FUYB01000003.1"/>
</dbReference>
<evidence type="ECO:0000313" key="3">
    <source>
        <dbReference type="Proteomes" id="UP000190460"/>
    </source>
</evidence>
<accession>A0A1T4W5A4</accession>
<dbReference type="EMBL" id="FUYB01000003">
    <property type="protein sequence ID" value="SKA72450.1"/>
    <property type="molecule type" value="Genomic_DNA"/>
</dbReference>
<dbReference type="Proteomes" id="UP000190460">
    <property type="component" value="Unassembled WGS sequence"/>
</dbReference>
<keyword evidence="3" id="KW-1185">Reference proteome</keyword>
<sequence>MMQRGEKQNQSGAEGELIPANTPPPKINLQNAAAIRRELAAVYRDARAGKIETQDATRLGYLLNLLGQALEREVLENRLEALEAQQP</sequence>
<protein>
    <submittedName>
        <fullName evidence="2">Uncharacterized protein</fullName>
    </submittedName>
</protein>
<feature type="region of interest" description="Disordered" evidence="1">
    <location>
        <begin position="1"/>
        <end position="25"/>
    </location>
</feature>
<gene>
    <name evidence="2" type="ORF">SAMN02745130_01078</name>
</gene>
<name>A0A1T4W5A4_9GAMM</name>
<reference evidence="2 3" key="1">
    <citation type="submission" date="2017-02" db="EMBL/GenBank/DDBJ databases">
        <authorList>
            <person name="Peterson S.W."/>
        </authorList>
    </citation>
    <scope>NUCLEOTIDE SEQUENCE [LARGE SCALE GENOMIC DNA]</scope>
    <source>
        <strain evidence="2 3">ATCC 49788</strain>
    </source>
</reference>
<proteinExistence type="predicted"/>
<evidence type="ECO:0000313" key="2">
    <source>
        <dbReference type="EMBL" id="SKA72450.1"/>
    </source>
</evidence>